<keyword evidence="16" id="KW-1185">Reference proteome</keyword>
<keyword evidence="7 10" id="KW-0472">Membrane</keyword>
<dbReference type="InterPro" id="IPR039426">
    <property type="entry name" value="TonB-dep_rcpt-like"/>
</dbReference>
<feature type="domain" description="TonB-dependent receptor plug" evidence="14">
    <location>
        <begin position="68"/>
        <end position="156"/>
    </location>
</feature>
<organism evidence="15 16">
    <name type="scientific">Falsiporphyromonas endometrii</name>
    <dbReference type="NCBI Taxonomy" id="1387297"/>
    <lineage>
        <taxon>Bacteria</taxon>
        <taxon>Pseudomonadati</taxon>
        <taxon>Bacteroidota</taxon>
        <taxon>Bacteroidia</taxon>
        <taxon>Bacteroidales</taxon>
        <taxon>Porphyromonadaceae</taxon>
        <taxon>Falsiporphyromonas</taxon>
    </lineage>
</organism>
<dbReference type="Pfam" id="PF00593">
    <property type="entry name" value="TonB_dep_Rec_b-barrel"/>
    <property type="match status" value="1"/>
</dbReference>
<dbReference type="Proteomes" id="UP001596020">
    <property type="component" value="Unassembled WGS sequence"/>
</dbReference>
<dbReference type="InterPro" id="IPR000531">
    <property type="entry name" value="Beta-barrel_TonB"/>
</dbReference>
<proteinExistence type="inferred from homology"/>
<evidence type="ECO:0000256" key="8">
    <source>
        <dbReference type="ARBA" id="ARBA00023170"/>
    </source>
</evidence>
<keyword evidence="3 10" id="KW-1134">Transmembrane beta strand</keyword>
<comment type="similarity">
    <text evidence="10 11">Belongs to the TonB-dependent receptor family.</text>
</comment>
<feature type="signal peptide" evidence="12">
    <location>
        <begin position="1"/>
        <end position="28"/>
    </location>
</feature>
<dbReference type="Gene3D" id="2.170.130.10">
    <property type="entry name" value="TonB-dependent receptor, plug domain"/>
    <property type="match status" value="1"/>
</dbReference>
<evidence type="ECO:0000313" key="16">
    <source>
        <dbReference type="Proteomes" id="UP001596020"/>
    </source>
</evidence>
<sequence>MQNRSLYTMGIMLMTALFLISEASPCLAQKADKTVKSKQEVNAIDTIYKLNTLTVTARIRRQDIIKPQQLSGKELKSLNSLNVADALRYFSGVQIKDYGGIGGIKTVNVRSMGSHHVGIFYDGIELSNAQNGQVDLGQYSLDNMESVEVYNGQKSTPLQPAKDFGSSGSVYMQTRKPVFDTDRNYNLKFNVKTGSFALINPSILWEQRISNTLSSSFSCEGLNSDGKYKFRYKRVFQDGSTAYDTTATRQNGDIWAFRMEENLFGRLPSGQWKAKVYHYQSERGIPGAIVNNVWRRGERLWDNNTFAQAMLQTEVTERYSLKAIAKYAYYKTRYINKDPKLLYVDNRYRQQELYGSIANAYSLSEGWHISLAYDFQWNKLTSDMTEFAYPTRQLHLVALATTYRSSKVNLQASLLGTFAKDHTKLRGAEPWRDDFSPSAMISYKPFDNINLRFNGYFKGSLRMPTFNDLYYADIGNSGLKPERTKQYDLGLQYSIFKDQGIFRGLDAKIDGYYNRITNKIIAYPKGQQFRWTMLNLGKVDIKGLDIVLTNRLEPIKDLIITLKGQYTYQKAIDVTNPKDTYYHNQIPYIPWHSGSLITMVNYKGWQLNYSFVYVGERYNQQENTIYNYTEPWYTNDISIGKDIAFKDWGMRIQLECNNLLNQDYDVILNYPMPKRNYRLTIAFNI</sequence>
<accession>A0ABV9K9W7</accession>
<evidence type="ECO:0000259" key="14">
    <source>
        <dbReference type="Pfam" id="PF07715"/>
    </source>
</evidence>
<evidence type="ECO:0000256" key="11">
    <source>
        <dbReference type="RuleBase" id="RU003357"/>
    </source>
</evidence>
<keyword evidence="6 11" id="KW-0798">TonB box</keyword>
<evidence type="ECO:0000256" key="6">
    <source>
        <dbReference type="ARBA" id="ARBA00023077"/>
    </source>
</evidence>
<keyword evidence="8 15" id="KW-0675">Receptor</keyword>
<dbReference type="InterPro" id="IPR012910">
    <property type="entry name" value="Plug_dom"/>
</dbReference>
<dbReference type="PANTHER" id="PTHR30069:SF29">
    <property type="entry name" value="HEMOGLOBIN AND HEMOGLOBIN-HAPTOGLOBIN-BINDING PROTEIN 1-RELATED"/>
    <property type="match status" value="1"/>
</dbReference>
<keyword evidence="5 12" id="KW-0732">Signal</keyword>
<keyword evidence="9 10" id="KW-0998">Cell outer membrane</keyword>
<dbReference type="PANTHER" id="PTHR30069">
    <property type="entry name" value="TONB-DEPENDENT OUTER MEMBRANE RECEPTOR"/>
    <property type="match status" value="1"/>
</dbReference>
<evidence type="ECO:0000256" key="12">
    <source>
        <dbReference type="SAM" id="SignalP"/>
    </source>
</evidence>
<feature type="domain" description="TonB-dependent receptor-like beta-barrel" evidence="13">
    <location>
        <begin position="231"/>
        <end position="659"/>
    </location>
</feature>
<keyword evidence="4 10" id="KW-0812">Transmembrane</keyword>
<dbReference type="SUPFAM" id="SSF56935">
    <property type="entry name" value="Porins"/>
    <property type="match status" value="1"/>
</dbReference>
<evidence type="ECO:0000256" key="5">
    <source>
        <dbReference type="ARBA" id="ARBA00022729"/>
    </source>
</evidence>
<dbReference type="InterPro" id="IPR036942">
    <property type="entry name" value="Beta-barrel_TonB_sf"/>
</dbReference>
<comment type="caution">
    <text evidence="15">The sequence shown here is derived from an EMBL/GenBank/DDBJ whole genome shotgun (WGS) entry which is preliminary data.</text>
</comment>
<keyword evidence="2 10" id="KW-0813">Transport</keyword>
<feature type="chain" id="PRO_5045298499" evidence="12">
    <location>
        <begin position="29"/>
        <end position="685"/>
    </location>
</feature>
<evidence type="ECO:0000256" key="7">
    <source>
        <dbReference type="ARBA" id="ARBA00023136"/>
    </source>
</evidence>
<evidence type="ECO:0000256" key="3">
    <source>
        <dbReference type="ARBA" id="ARBA00022452"/>
    </source>
</evidence>
<protein>
    <submittedName>
        <fullName evidence="15">TonB-dependent receptor</fullName>
    </submittedName>
</protein>
<evidence type="ECO:0000256" key="1">
    <source>
        <dbReference type="ARBA" id="ARBA00004571"/>
    </source>
</evidence>
<dbReference type="Gene3D" id="2.40.170.20">
    <property type="entry name" value="TonB-dependent receptor, beta-barrel domain"/>
    <property type="match status" value="1"/>
</dbReference>
<comment type="subcellular location">
    <subcellularLocation>
        <location evidence="1 10">Cell outer membrane</location>
        <topology evidence="1 10">Multi-pass membrane protein</topology>
    </subcellularLocation>
</comment>
<evidence type="ECO:0000313" key="15">
    <source>
        <dbReference type="EMBL" id="MFC4666842.1"/>
    </source>
</evidence>
<evidence type="ECO:0000256" key="4">
    <source>
        <dbReference type="ARBA" id="ARBA00022692"/>
    </source>
</evidence>
<dbReference type="RefSeq" id="WP_380080301.1">
    <property type="nucleotide sequence ID" value="NZ_JBHSGO010000216.1"/>
</dbReference>
<evidence type="ECO:0000256" key="9">
    <source>
        <dbReference type="ARBA" id="ARBA00023237"/>
    </source>
</evidence>
<gene>
    <name evidence="15" type="ORF">ACFO3G_09580</name>
</gene>
<evidence type="ECO:0000259" key="13">
    <source>
        <dbReference type="Pfam" id="PF00593"/>
    </source>
</evidence>
<dbReference type="PROSITE" id="PS52016">
    <property type="entry name" value="TONB_DEPENDENT_REC_3"/>
    <property type="match status" value="1"/>
</dbReference>
<name>A0ABV9K9W7_9PORP</name>
<reference evidence="16" key="1">
    <citation type="journal article" date="2019" name="Int. J. Syst. Evol. Microbiol.">
        <title>The Global Catalogue of Microorganisms (GCM) 10K type strain sequencing project: providing services to taxonomists for standard genome sequencing and annotation.</title>
        <authorList>
            <consortium name="The Broad Institute Genomics Platform"/>
            <consortium name="The Broad Institute Genome Sequencing Center for Infectious Disease"/>
            <person name="Wu L."/>
            <person name="Ma J."/>
        </authorList>
    </citation>
    <scope>NUCLEOTIDE SEQUENCE [LARGE SCALE GENOMIC DNA]</scope>
    <source>
        <strain evidence="16">CGMCC 4.7357</strain>
    </source>
</reference>
<dbReference type="InterPro" id="IPR037066">
    <property type="entry name" value="Plug_dom_sf"/>
</dbReference>
<dbReference type="EMBL" id="JBHSGO010000216">
    <property type="protein sequence ID" value="MFC4666842.1"/>
    <property type="molecule type" value="Genomic_DNA"/>
</dbReference>
<evidence type="ECO:0000256" key="10">
    <source>
        <dbReference type="PROSITE-ProRule" id="PRU01360"/>
    </source>
</evidence>
<dbReference type="Pfam" id="PF07715">
    <property type="entry name" value="Plug"/>
    <property type="match status" value="1"/>
</dbReference>
<evidence type="ECO:0000256" key="2">
    <source>
        <dbReference type="ARBA" id="ARBA00022448"/>
    </source>
</evidence>